<dbReference type="AlphaFoldDB" id="A0A9Q8Q1I6"/>
<gene>
    <name evidence="1" type="ORF">MNY72_11650</name>
</gene>
<sequence>MVGQVASIAIPKDVHRKCSETYGGKNRSWVDMEDGSSLRRKELDAKNLREAVERNWTANRECLENEGYDSKLLDEKLEKIHELNEAKGLYQ</sequence>
<reference evidence="1" key="1">
    <citation type="submission" date="2022-03" db="EMBL/GenBank/DDBJ databases">
        <title>ESBL-producing Moellerella wisconsensis and Escherichia marmotae isolated from wild game meat.</title>
        <authorList>
            <person name="Biggel M."/>
        </authorList>
    </citation>
    <scope>NUCLEOTIDE SEQUENCE</scope>
    <source>
        <strain evidence="1">W51</strain>
    </source>
</reference>
<evidence type="ECO:0000313" key="2">
    <source>
        <dbReference type="Proteomes" id="UP000829116"/>
    </source>
</evidence>
<evidence type="ECO:0000313" key="1">
    <source>
        <dbReference type="EMBL" id="UNH29998.1"/>
    </source>
</evidence>
<dbReference type="EMBL" id="CP093245">
    <property type="protein sequence ID" value="UNH29998.1"/>
    <property type="molecule type" value="Genomic_DNA"/>
</dbReference>
<proteinExistence type="predicted"/>
<organism evidence="1 2">
    <name type="scientific">Moellerella wisconsensis</name>
    <dbReference type="NCBI Taxonomy" id="158849"/>
    <lineage>
        <taxon>Bacteria</taxon>
        <taxon>Pseudomonadati</taxon>
        <taxon>Pseudomonadota</taxon>
        <taxon>Gammaproteobacteria</taxon>
        <taxon>Enterobacterales</taxon>
        <taxon>Morganellaceae</taxon>
        <taxon>Moellerella</taxon>
    </lineage>
</organism>
<protein>
    <submittedName>
        <fullName evidence="1">Uncharacterized protein</fullName>
    </submittedName>
</protein>
<name>A0A9Q8Q1I6_9GAMM</name>
<dbReference type="RefSeq" id="WP_241541871.1">
    <property type="nucleotide sequence ID" value="NZ_CAWQWN010000001.1"/>
</dbReference>
<dbReference type="Proteomes" id="UP000829116">
    <property type="component" value="Chromosome"/>
</dbReference>
<accession>A0A9Q8Q1I6</accession>